<evidence type="ECO:0000256" key="2">
    <source>
        <dbReference type="ARBA" id="ARBA00022679"/>
    </source>
</evidence>
<dbReference type="InterPro" id="IPR011009">
    <property type="entry name" value="Kinase-like_dom_sf"/>
</dbReference>
<accession>B0ENQ9</accession>
<keyword evidence="5 6" id="KW-0067">ATP-binding</keyword>
<dbReference type="KEGG" id="edi:EDI_116920"/>
<keyword evidence="2 8" id="KW-0808">Transferase</keyword>
<keyword evidence="1 8" id="KW-0723">Serine/threonine-protein kinase</keyword>
<dbReference type="Gene3D" id="3.30.200.20">
    <property type="entry name" value="Phosphorylase Kinase, domain 1"/>
    <property type="match status" value="1"/>
</dbReference>
<evidence type="ECO:0000256" key="3">
    <source>
        <dbReference type="ARBA" id="ARBA00022741"/>
    </source>
</evidence>
<keyword evidence="4 8" id="KW-0418">Kinase</keyword>
<dbReference type="Pfam" id="PF00069">
    <property type="entry name" value="Pkinase"/>
    <property type="match status" value="1"/>
</dbReference>
<dbReference type="InterPro" id="IPR017441">
    <property type="entry name" value="Protein_kinase_ATP_BS"/>
</dbReference>
<dbReference type="OMA" id="HESQQTY"/>
<dbReference type="eggNOG" id="KOG0667">
    <property type="taxonomic scope" value="Eukaryota"/>
</dbReference>
<dbReference type="PANTHER" id="PTHR24058:SF17">
    <property type="entry name" value="HOMEODOMAIN INTERACTING PROTEIN KINASE, ISOFORM D"/>
    <property type="match status" value="1"/>
</dbReference>
<gene>
    <name evidence="8" type="ORF">EDI_116920</name>
</gene>
<dbReference type="AlphaFoldDB" id="B0ENQ9"/>
<dbReference type="InterPro" id="IPR000719">
    <property type="entry name" value="Prot_kinase_dom"/>
</dbReference>
<dbReference type="EMBL" id="DS550129">
    <property type="protein sequence ID" value="EDR23831.1"/>
    <property type="molecule type" value="Genomic_DNA"/>
</dbReference>
<dbReference type="InterPro" id="IPR050494">
    <property type="entry name" value="Ser_Thr_dual-spec_kinase"/>
</dbReference>
<evidence type="ECO:0000256" key="6">
    <source>
        <dbReference type="PROSITE-ProRule" id="PRU10141"/>
    </source>
</evidence>
<dbReference type="OrthoDB" id="9332038at2759"/>
<dbReference type="PANTHER" id="PTHR24058">
    <property type="entry name" value="DUAL SPECIFICITY PROTEIN KINASE"/>
    <property type="match status" value="1"/>
</dbReference>
<organism evidence="9">
    <name type="scientific">Entamoeba dispar (strain ATCC PRA-260 / SAW760)</name>
    <dbReference type="NCBI Taxonomy" id="370354"/>
    <lineage>
        <taxon>Eukaryota</taxon>
        <taxon>Amoebozoa</taxon>
        <taxon>Evosea</taxon>
        <taxon>Archamoebae</taxon>
        <taxon>Mastigamoebida</taxon>
        <taxon>Entamoebidae</taxon>
        <taxon>Entamoeba</taxon>
    </lineage>
</organism>
<dbReference type="SUPFAM" id="SSF56112">
    <property type="entry name" value="Protein kinase-like (PK-like)"/>
    <property type="match status" value="1"/>
</dbReference>
<proteinExistence type="predicted"/>
<protein>
    <submittedName>
        <fullName evidence="8">Serine/threonine protein kinase ppk15, putative</fullName>
        <ecNumber evidence="8">2.7.12.1</ecNumber>
    </submittedName>
</protein>
<evidence type="ECO:0000259" key="7">
    <source>
        <dbReference type="PROSITE" id="PS50011"/>
    </source>
</evidence>
<keyword evidence="9" id="KW-1185">Reference proteome</keyword>
<dbReference type="SMART" id="SM00220">
    <property type="entry name" value="S_TKc"/>
    <property type="match status" value="1"/>
</dbReference>
<dbReference type="EC" id="2.7.12.1" evidence="8"/>
<evidence type="ECO:0000313" key="8">
    <source>
        <dbReference type="EMBL" id="EDR23831.1"/>
    </source>
</evidence>
<dbReference type="RefSeq" id="XP_001739774.1">
    <property type="nucleotide sequence ID" value="XM_001739722.1"/>
</dbReference>
<dbReference type="GO" id="GO:0005524">
    <property type="term" value="F:ATP binding"/>
    <property type="evidence" value="ECO:0007669"/>
    <property type="project" value="UniProtKB-UniRule"/>
</dbReference>
<evidence type="ECO:0000256" key="1">
    <source>
        <dbReference type="ARBA" id="ARBA00022527"/>
    </source>
</evidence>
<reference evidence="9" key="1">
    <citation type="submission" date="2007-12" db="EMBL/GenBank/DDBJ databases">
        <title>Annotation of Entamoeba dispar SAW760.</title>
        <authorList>
            <person name="Lorenzi H."/>
            <person name="Inman J."/>
            <person name="Schobel S."/>
            <person name="Amedeo P."/>
            <person name="Caler E."/>
        </authorList>
    </citation>
    <scope>NUCLEOTIDE SEQUENCE [LARGE SCALE GENOMIC DNA]</scope>
    <source>
        <strain evidence="9">ATCC PRA-260 / SAW760</strain>
    </source>
</reference>
<dbReference type="GO" id="GO:0004713">
    <property type="term" value="F:protein tyrosine kinase activity"/>
    <property type="evidence" value="ECO:0007669"/>
    <property type="project" value="TreeGrafter"/>
</dbReference>
<feature type="domain" description="Protein kinase" evidence="7">
    <location>
        <begin position="97"/>
        <end position="419"/>
    </location>
</feature>
<dbReference type="Gene3D" id="1.10.510.10">
    <property type="entry name" value="Transferase(Phosphotransferase) domain 1"/>
    <property type="match status" value="1"/>
</dbReference>
<name>B0ENQ9_ENTDS</name>
<evidence type="ECO:0000313" key="9">
    <source>
        <dbReference type="Proteomes" id="UP000008076"/>
    </source>
</evidence>
<dbReference type="PROSITE" id="PS00107">
    <property type="entry name" value="PROTEIN_KINASE_ATP"/>
    <property type="match status" value="1"/>
</dbReference>
<evidence type="ECO:0000256" key="4">
    <source>
        <dbReference type="ARBA" id="ARBA00022777"/>
    </source>
</evidence>
<evidence type="ECO:0000256" key="5">
    <source>
        <dbReference type="ARBA" id="ARBA00022840"/>
    </source>
</evidence>
<dbReference type="PROSITE" id="PS50011">
    <property type="entry name" value="PROTEIN_KINASE_DOM"/>
    <property type="match status" value="1"/>
</dbReference>
<dbReference type="GO" id="GO:0005737">
    <property type="term" value="C:cytoplasm"/>
    <property type="evidence" value="ECO:0007669"/>
    <property type="project" value="TreeGrafter"/>
</dbReference>
<dbReference type="InterPro" id="IPR008271">
    <property type="entry name" value="Ser/Thr_kinase_AS"/>
</dbReference>
<sequence length="578" mass="67698">MESAFTEYTPTDPQLPPMSITLTKFLTTRIQETYNVCKRENPTNIKNCLTNPFEARHNYGLDNERNELIVYRHNIIGTFNSFEGKEFSMNPYIVSRYEVIEKLGQGTFGQVFKCYDHINNKFCALKILKNKKAYLRQGLLECATLSILNTYFDSKNERIVKMYDHFMYCDHLCISFELLNQNLYQYSKERRHIGLELKDIQKKIIQLLEAVECCSKAGIIHCDVKPENILMTENGELKLIDLGSSCFENYTLYTYIQSRHYRAPEVVFNNRYNNAIDMWSVGCIIAELFLGVPLFPADSEFDLIVRFVEMLGMPSDEIIKNGKIADRYFKLVKRTNKYRLKESFEFEWENNIKLPPHKNYLYYSSLHDIIMKNPMKLSLNTKENNFIIRECLLDLLQRILVYDPKERLTPNQALNHPFFTFKNINDISPKDFHEWIPPEREFPFKVYGHSVSADPEDMLSDAFKSKFVINKKLTNSEYYNVFFTLLQAGHVPNITIDNPFEYGSITPKQFIRVFNPSLSKPFIPELSTDVPRSFVAQVYSAPDSFSSVNSKKEENPLIIKLHNQSKIIVHRMTDKKIK</sequence>
<dbReference type="Proteomes" id="UP000008076">
    <property type="component" value="Unassembled WGS sequence"/>
</dbReference>
<dbReference type="GO" id="GO:0004712">
    <property type="term" value="F:protein serine/threonine/tyrosine kinase activity"/>
    <property type="evidence" value="ECO:0007669"/>
    <property type="project" value="UniProtKB-EC"/>
</dbReference>
<keyword evidence="3 6" id="KW-0547">Nucleotide-binding</keyword>
<feature type="binding site" evidence="6">
    <location>
        <position position="126"/>
    </location>
    <ligand>
        <name>ATP</name>
        <dbReference type="ChEBI" id="CHEBI:30616"/>
    </ligand>
</feature>
<dbReference type="GO" id="GO:0004674">
    <property type="term" value="F:protein serine/threonine kinase activity"/>
    <property type="evidence" value="ECO:0007669"/>
    <property type="project" value="UniProtKB-KW"/>
</dbReference>
<dbReference type="PROSITE" id="PS00108">
    <property type="entry name" value="PROTEIN_KINASE_ST"/>
    <property type="match status" value="1"/>
</dbReference>
<dbReference type="VEuPathDB" id="AmoebaDB:EDI_116920"/>
<dbReference type="GeneID" id="5884925"/>